<keyword evidence="3" id="KW-0436">Ligase</keyword>
<reference evidence="13" key="1">
    <citation type="submission" date="2015-11" db="EMBL/GenBank/DDBJ databases">
        <authorList>
            <person name="Anvar S.Y."/>
        </authorList>
    </citation>
    <scope>NUCLEOTIDE SEQUENCE [LARGE SCALE GENOMIC DNA]</scope>
</reference>
<dbReference type="PIRSF" id="PIRSF006256">
    <property type="entry name" value="CMPcnvr_hdrg_mat"/>
    <property type="match status" value="1"/>
</dbReference>
<organism evidence="12 13">
    <name type="scientific">Helicobacter typhlonius</name>
    <dbReference type="NCBI Taxonomy" id="76936"/>
    <lineage>
        <taxon>Bacteria</taxon>
        <taxon>Pseudomonadati</taxon>
        <taxon>Campylobacterota</taxon>
        <taxon>Epsilonproteobacteria</taxon>
        <taxon>Campylobacterales</taxon>
        <taxon>Helicobacteraceae</taxon>
        <taxon>Helicobacter</taxon>
    </lineage>
</organism>
<evidence type="ECO:0000256" key="8">
    <source>
        <dbReference type="PIRNR" id="PIRNR006256"/>
    </source>
</evidence>
<dbReference type="Gene3D" id="3.30.420.560">
    <property type="match status" value="1"/>
</dbReference>
<dbReference type="InterPro" id="IPR017945">
    <property type="entry name" value="DHBP_synth_RibB-like_a/b_dom"/>
</dbReference>
<keyword evidence="9" id="KW-0378">Hydrolase</keyword>
<evidence type="ECO:0000256" key="4">
    <source>
        <dbReference type="ARBA" id="ARBA00022723"/>
    </source>
</evidence>
<comment type="catalytic activity">
    <reaction evidence="9">
        <text>an acyl phosphate + H2O = a carboxylate + phosphate + H(+)</text>
        <dbReference type="Rhea" id="RHEA:14965"/>
        <dbReference type="ChEBI" id="CHEBI:15377"/>
        <dbReference type="ChEBI" id="CHEBI:15378"/>
        <dbReference type="ChEBI" id="CHEBI:29067"/>
        <dbReference type="ChEBI" id="CHEBI:43474"/>
        <dbReference type="ChEBI" id="CHEBI:59918"/>
        <dbReference type="EC" id="3.6.1.7"/>
    </reaction>
</comment>
<dbReference type="PANTHER" id="PTHR42959">
    <property type="entry name" value="CARBAMOYLTRANSFERASE"/>
    <property type="match status" value="1"/>
</dbReference>
<gene>
    <name evidence="12" type="ORF">BN2458_PEG0694</name>
</gene>
<dbReference type="Gene3D" id="1.10.357.160">
    <property type="match status" value="1"/>
</dbReference>
<dbReference type="InterPro" id="IPR055128">
    <property type="entry name" value="HypF_C_2"/>
</dbReference>
<accession>A0A0S4PU83</accession>
<feature type="domain" description="YrdC-like" evidence="11">
    <location>
        <begin position="210"/>
        <end position="404"/>
    </location>
</feature>
<evidence type="ECO:0000256" key="2">
    <source>
        <dbReference type="ARBA" id="ARBA00008097"/>
    </source>
</evidence>
<comment type="pathway">
    <text evidence="1">Protein modification; [NiFe] hydrogenase maturation.</text>
</comment>
<dbReference type="InterPro" id="IPR051060">
    <property type="entry name" value="Carbamoyltrans_HypF-like"/>
</dbReference>
<dbReference type="InterPro" id="IPR004421">
    <property type="entry name" value="Carbamoyltransferase_HypF"/>
</dbReference>
<feature type="active site" evidence="9">
    <location>
        <position position="39"/>
    </location>
</feature>
<dbReference type="UniPathway" id="UPA00335"/>
<proteinExistence type="inferred from homology"/>
<dbReference type="InterPro" id="IPR036046">
    <property type="entry name" value="Acylphosphatase-like_dom_sf"/>
</dbReference>
<dbReference type="GO" id="GO:0016743">
    <property type="term" value="F:carboxyl- or carbamoyltransferase activity"/>
    <property type="evidence" value="ECO:0007669"/>
    <property type="project" value="UniProtKB-UniRule"/>
</dbReference>
<protein>
    <recommendedName>
        <fullName evidence="8">Carbamoyltransferase</fullName>
        <ecNumber evidence="8">6.2.-.-</ecNumber>
    </recommendedName>
</protein>
<dbReference type="SUPFAM" id="SSF55821">
    <property type="entry name" value="YrdC/RibB"/>
    <property type="match status" value="1"/>
</dbReference>
<dbReference type="Proteomes" id="UP000064525">
    <property type="component" value="Chromosome I"/>
</dbReference>
<feature type="domain" description="Acylphosphatase-like" evidence="10">
    <location>
        <begin position="6"/>
        <end position="95"/>
    </location>
</feature>
<dbReference type="EC" id="6.2.-.-" evidence="8"/>
<dbReference type="InterPro" id="IPR011125">
    <property type="entry name" value="Znf_HypF"/>
</dbReference>
<dbReference type="GO" id="GO:0016874">
    <property type="term" value="F:ligase activity"/>
    <property type="evidence" value="ECO:0007669"/>
    <property type="project" value="UniProtKB-UniRule"/>
</dbReference>
<dbReference type="Gene3D" id="3.30.420.360">
    <property type="match status" value="1"/>
</dbReference>
<evidence type="ECO:0000256" key="6">
    <source>
        <dbReference type="ARBA" id="ARBA00022833"/>
    </source>
</evidence>
<evidence type="ECO:0000313" key="13">
    <source>
        <dbReference type="Proteomes" id="UP000064525"/>
    </source>
</evidence>
<dbReference type="PANTHER" id="PTHR42959:SF1">
    <property type="entry name" value="CARBAMOYLTRANSFERASE HYPF"/>
    <property type="match status" value="1"/>
</dbReference>
<dbReference type="Gene3D" id="3.90.870.50">
    <property type="match status" value="1"/>
</dbReference>
<dbReference type="InterPro" id="IPR041440">
    <property type="entry name" value="HypF_C"/>
</dbReference>
<dbReference type="PROSITE" id="PS51163">
    <property type="entry name" value="YRDC"/>
    <property type="match status" value="1"/>
</dbReference>
<dbReference type="KEGG" id="hty:BN2458_PEG0694"/>
<evidence type="ECO:0000256" key="7">
    <source>
        <dbReference type="ARBA" id="ARBA00048220"/>
    </source>
</evidence>
<evidence type="ECO:0000256" key="1">
    <source>
        <dbReference type="ARBA" id="ARBA00004711"/>
    </source>
</evidence>
<keyword evidence="5" id="KW-0863">Zinc-finger</keyword>
<name>A0A0S4PU83_9HELI</name>
<sequence length="808" mass="90316">MYMKNTYAIELFGIIQGVGFRPFVYRLAHTMGLKGYVQNQYDRLFILLEVGTKEQLDVFVAHILSSPPPNARIVKHIITPISQKQSLSDVFEIRESHANKTFVPILLPQDMRICESCLADIRTQGRFYRYAFTTCADCGARYSIINALPYDRIHTTMRDFALCAKCEADYRNSLNRRFHAQPISCNTCAIQLMLFDSQGTQISADSINDYEMIRAVASAIKAGKIVAIKGVGGFNLIADANNKEAIATLRKRKNRPHKPFAVMFKSISDIESLSDISAQERESLLSPQAPIVLLERHCRAGGVIDERALDIIAPHLKTLGAILPYNGIMHLLFDELESPIIFTSANLSGEPIIAKTRELIEKLCKRNAIADLVLSYNRVIHNPSDDSIVRLMAGEMRILRLARGYAPLDLLYTHSGAQDLESHEAGDSTKYMDSNITESHTLVVGVGAQQKSSICFLNRHRANISPYIGDLESVDSIMRYESVSAFFNTLYKQTPQIVVCDLHPRYVSTQKARSLKASCYALAHHKAHFYAILGEARALDKNALGIIWDGTGLGEDRRIWGGECFLYEADSYAGSMRRLWHFDEYALLGGEGAIKDIGKIALSLLIHYDLFTSPQAQDILHRHFSSEELGLLQGAYRSRTYPLTSSVGRIFDAVGFLLGLLQIQTYEGQSGALIESCALEYVRDKTMPKPYAFSLENGCVCLKGIIESILTDKEAREKKACRFLETLAHIALTLAKEGIEEAQAPLQVYFSGGVFQNKFLCDRIHTLFNAHKIPFFMHTQLPCNDSNISFGQAVFGTLESKRSKNAGK</sequence>
<dbReference type="SUPFAM" id="SSF54975">
    <property type="entry name" value="Acylphosphatase/BLUF domain-like"/>
    <property type="match status" value="1"/>
</dbReference>
<dbReference type="Pfam" id="PF00708">
    <property type="entry name" value="Acylphosphatase"/>
    <property type="match status" value="1"/>
</dbReference>
<comment type="catalytic activity">
    <reaction evidence="7">
        <text>C-terminal L-cysteinyl-[HypE protein] + carbamoyl phosphate + ATP + H2O = C-terminal S-carboxamide-L-cysteinyl-[HypE protein] + AMP + phosphate + diphosphate + H(+)</text>
        <dbReference type="Rhea" id="RHEA:55636"/>
        <dbReference type="Rhea" id="RHEA-COMP:14247"/>
        <dbReference type="Rhea" id="RHEA-COMP:14392"/>
        <dbReference type="ChEBI" id="CHEBI:15377"/>
        <dbReference type="ChEBI" id="CHEBI:15378"/>
        <dbReference type="ChEBI" id="CHEBI:30616"/>
        <dbReference type="ChEBI" id="CHEBI:33019"/>
        <dbReference type="ChEBI" id="CHEBI:43474"/>
        <dbReference type="ChEBI" id="CHEBI:58228"/>
        <dbReference type="ChEBI" id="CHEBI:76913"/>
        <dbReference type="ChEBI" id="CHEBI:139126"/>
        <dbReference type="ChEBI" id="CHEBI:456215"/>
    </reaction>
</comment>
<evidence type="ECO:0000313" key="12">
    <source>
        <dbReference type="EMBL" id="CUU39580.1"/>
    </source>
</evidence>
<dbReference type="PATRIC" id="fig|76936.10.peg.679"/>
<keyword evidence="4" id="KW-0479">Metal-binding</keyword>
<dbReference type="Pfam" id="PF07503">
    <property type="entry name" value="zf-HYPF"/>
    <property type="match status" value="2"/>
</dbReference>
<comment type="similarity">
    <text evidence="2 8">Belongs to the carbamoyltransferase HypF family.</text>
</comment>
<dbReference type="Pfam" id="PF01300">
    <property type="entry name" value="Sua5_yciO_yrdC"/>
    <property type="match status" value="1"/>
</dbReference>
<dbReference type="GO" id="GO:0008270">
    <property type="term" value="F:zinc ion binding"/>
    <property type="evidence" value="ECO:0007669"/>
    <property type="project" value="UniProtKB-KW"/>
</dbReference>
<dbReference type="EMBL" id="LN907858">
    <property type="protein sequence ID" value="CUU39580.1"/>
    <property type="molecule type" value="Genomic_DNA"/>
</dbReference>
<dbReference type="PROSITE" id="PS51160">
    <property type="entry name" value="ACYLPHOSPHATASE_3"/>
    <property type="match status" value="1"/>
</dbReference>
<evidence type="ECO:0000259" key="11">
    <source>
        <dbReference type="PROSITE" id="PS51163"/>
    </source>
</evidence>
<dbReference type="GO" id="GO:0003725">
    <property type="term" value="F:double-stranded RNA binding"/>
    <property type="evidence" value="ECO:0007669"/>
    <property type="project" value="InterPro"/>
</dbReference>
<dbReference type="Pfam" id="PF22521">
    <property type="entry name" value="HypF_C_2"/>
    <property type="match status" value="1"/>
</dbReference>
<dbReference type="GO" id="GO:0051604">
    <property type="term" value="P:protein maturation"/>
    <property type="evidence" value="ECO:0007669"/>
    <property type="project" value="TreeGrafter"/>
</dbReference>
<feature type="active site" evidence="9">
    <location>
        <position position="21"/>
    </location>
</feature>
<dbReference type="AlphaFoldDB" id="A0A0S4PU83"/>
<evidence type="ECO:0000259" key="10">
    <source>
        <dbReference type="PROSITE" id="PS51160"/>
    </source>
</evidence>
<dbReference type="Pfam" id="PF17788">
    <property type="entry name" value="HypF_C"/>
    <property type="match status" value="1"/>
</dbReference>
<keyword evidence="6" id="KW-0862">Zinc</keyword>
<dbReference type="Gene3D" id="3.30.110.120">
    <property type="match status" value="1"/>
</dbReference>
<evidence type="ECO:0000256" key="3">
    <source>
        <dbReference type="ARBA" id="ARBA00022598"/>
    </source>
</evidence>
<dbReference type="GO" id="GO:0003998">
    <property type="term" value="F:acylphosphatase activity"/>
    <property type="evidence" value="ECO:0007669"/>
    <property type="project" value="UniProtKB-EC"/>
</dbReference>
<evidence type="ECO:0000256" key="9">
    <source>
        <dbReference type="PROSITE-ProRule" id="PRU00520"/>
    </source>
</evidence>
<dbReference type="InterPro" id="IPR001792">
    <property type="entry name" value="Acylphosphatase-like_dom"/>
</dbReference>
<evidence type="ECO:0000256" key="5">
    <source>
        <dbReference type="ARBA" id="ARBA00022771"/>
    </source>
</evidence>
<dbReference type="InterPro" id="IPR006070">
    <property type="entry name" value="Sua5-like_dom"/>
</dbReference>